<dbReference type="InterPro" id="IPR004316">
    <property type="entry name" value="SWEET_rpt"/>
</dbReference>
<keyword evidence="6" id="KW-0677">Repeat</keyword>
<keyword evidence="5 9" id="KW-0812">Transmembrane</keyword>
<evidence type="ECO:0000256" key="5">
    <source>
        <dbReference type="ARBA" id="ARBA00022692"/>
    </source>
</evidence>
<evidence type="ECO:0000256" key="6">
    <source>
        <dbReference type="ARBA" id="ARBA00022737"/>
    </source>
</evidence>
<reference evidence="10 11" key="1">
    <citation type="submission" date="2021-02" db="EMBL/GenBank/DDBJ databases">
        <title>Variation within the Batrachochytrium salamandrivorans European outbreak.</title>
        <authorList>
            <person name="Kelly M."/>
            <person name="Pasmans F."/>
            <person name="Shea T.P."/>
            <person name="Munoz J.F."/>
            <person name="Carranza S."/>
            <person name="Cuomo C.A."/>
            <person name="Martel A."/>
        </authorList>
    </citation>
    <scope>NUCLEOTIDE SEQUENCE [LARGE SCALE GENOMIC DNA]</scope>
    <source>
        <strain evidence="10 11">AMFP18/2</strain>
    </source>
</reference>
<evidence type="ECO:0000256" key="1">
    <source>
        <dbReference type="ARBA" id="ARBA00004127"/>
    </source>
</evidence>
<dbReference type="Gene3D" id="1.20.1280.290">
    <property type="match status" value="2"/>
</dbReference>
<feature type="transmembrane region" description="Helical" evidence="9">
    <location>
        <begin position="53"/>
        <end position="71"/>
    </location>
</feature>
<name>A0ABQ8F3X0_9FUNG</name>
<evidence type="ECO:0000256" key="2">
    <source>
        <dbReference type="ARBA" id="ARBA00007809"/>
    </source>
</evidence>
<feature type="transmembrane region" description="Helical" evidence="9">
    <location>
        <begin position="197"/>
        <end position="218"/>
    </location>
</feature>
<accession>A0ABQ8F3X0</accession>
<keyword evidence="4" id="KW-0762">Sugar transport</keyword>
<dbReference type="Proteomes" id="UP001648503">
    <property type="component" value="Unassembled WGS sequence"/>
</dbReference>
<feature type="transmembrane region" description="Helical" evidence="9">
    <location>
        <begin position="77"/>
        <end position="98"/>
    </location>
</feature>
<sequence length="244" mass="26855">MFEPMCISFDCEFVLHHLIPGIGCLTALWIFIAPFKSVRKIDKTDSLDNVNPFPFPMIMANCLGWLVYGLLVQDPYVFFPNIVGYQLGVYYTLTSYRVSGKDFQSRVIQILVVSSVLVFSGAFVSFIVLNGAYPARTIMGLVCVMILAVFYSAPLSGFYSVIKNKDASSIDPILAAASLVNGSLWSIYGLALGDAFIWSPNLLGVVFCVVQFVLMAVYPNRSPYEPPLLQGTALQAIDLSDDVL</sequence>
<proteinExistence type="inferred from homology"/>
<keyword evidence="11" id="KW-1185">Reference proteome</keyword>
<dbReference type="EMBL" id="JAFCIX010000400">
    <property type="protein sequence ID" value="KAH6591717.1"/>
    <property type="molecule type" value="Genomic_DNA"/>
</dbReference>
<comment type="similarity">
    <text evidence="2">Belongs to the SWEET sugar transporter family.</text>
</comment>
<keyword evidence="7 9" id="KW-1133">Transmembrane helix</keyword>
<evidence type="ECO:0000256" key="7">
    <source>
        <dbReference type="ARBA" id="ARBA00022989"/>
    </source>
</evidence>
<keyword evidence="8 9" id="KW-0472">Membrane</keyword>
<dbReference type="InterPro" id="IPR047664">
    <property type="entry name" value="SWEET"/>
</dbReference>
<gene>
    <name evidence="10" type="ORF">BASA50_008520</name>
</gene>
<evidence type="ECO:0008006" key="12">
    <source>
        <dbReference type="Google" id="ProtNLM"/>
    </source>
</evidence>
<evidence type="ECO:0000313" key="10">
    <source>
        <dbReference type="EMBL" id="KAH6591717.1"/>
    </source>
</evidence>
<feature type="transmembrane region" description="Helical" evidence="9">
    <location>
        <begin position="173"/>
        <end position="191"/>
    </location>
</feature>
<evidence type="ECO:0000256" key="9">
    <source>
        <dbReference type="SAM" id="Phobius"/>
    </source>
</evidence>
<dbReference type="PANTHER" id="PTHR10791">
    <property type="entry name" value="RAG1-ACTIVATING PROTEIN 1"/>
    <property type="match status" value="1"/>
</dbReference>
<dbReference type="PANTHER" id="PTHR10791:SF224">
    <property type="entry name" value="SUGAR TRANSPORTER SWEET"/>
    <property type="match status" value="1"/>
</dbReference>
<comment type="subcellular location">
    <subcellularLocation>
        <location evidence="1">Endomembrane system</location>
        <topology evidence="1">Multi-pass membrane protein</topology>
    </subcellularLocation>
</comment>
<evidence type="ECO:0000256" key="8">
    <source>
        <dbReference type="ARBA" id="ARBA00023136"/>
    </source>
</evidence>
<feature type="transmembrane region" description="Helical" evidence="9">
    <location>
        <begin position="110"/>
        <end position="132"/>
    </location>
</feature>
<evidence type="ECO:0000256" key="4">
    <source>
        <dbReference type="ARBA" id="ARBA00022597"/>
    </source>
</evidence>
<feature type="transmembrane region" description="Helical" evidence="9">
    <location>
        <begin position="138"/>
        <end position="161"/>
    </location>
</feature>
<comment type="caution">
    <text evidence="10">The sequence shown here is derived from an EMBL/GenBank/DDBJ whole genome shotgun (WGS) entry which is preliminary data.</text>
</comment>
<evidence type="ECO:0000313" key="11">
    <source>
        <dbReference type="Proteomes" id="UP001648503"/>
    </source>
</evidence>
<feature type="transmembrane region" description="Helical" evidence="9">
    <location>
        <begin position="13"/>
        <end position="32"/>
    </location>
</feature>
<evidence type="ECO:0000256" key="3">
    <source>
        <dbReference type="ARBA" id="ARBA00022448"/>
    </source>
</evidence>
<keyword evidence="3" id="KW-0813">Transport</keyword>
<protein>
    <recommendedName>
        <fullName evidence="12">Bidirectional sugar transporter SWEET</fullName>
    </recommendedName>
</protein>
<dbReference type="Pfam" id="PF03083">
    <property type="entry name" value="MtN3_slv"/>
    <property type="match status" value="2"/>
</dbReference>
<organism evidence="10 11">
    <name type="scientific">Batrachochytrium salamandrivorans</name>
    <dbReference type="NCBI Taxonomy" id="1357716"/>
    <lineage>
        <taxon>Eukaryota</taxon>
        <taxon>Fungi</taxon>
        <taxon>Fungi incertae sedis</taxon>
        <taxon>Chytridiomycota</taxon>
        <taxon>Chytridiomycota incertae sedis</taxon>
        <taxon>Chytridiomycetes</taxon>
        <taxon>Rhizophydiales</taxon>
        <taxon>Rhizophydiales incertae sedis</taxon>
        <taxon>Batrachochytrium</taxon>
    </lineage>
</organism>